<gene>
    <name evidence="2" type="ORF">F2Q69_00009816</name>
</gene>
<proteinExistence type="predicted"/>
<feature type="region of interest" description="Disordered" evidence="1">
    <location>
        <begin position="1"/>
        <end position="37"/>
    </location>
</feature>
<protein>
    <submittedName>
        <fullName evidence="2">Uncharacterized protein</fullName>
    </submittedName>
</protein>
<feature type="compositionally biased region" description="Basic and acidic residues" evidence="1">
    <location>
        <begin position="21"/>
        <end position="34"/>
    </location>
</feature>
<comment type="caution">
    <text evidence="2">The sequence shown here is derived from an EMBL/GenBank/DDBJ whole genome shotgun (WGS) entry which is preliminary data.</text>
</comment>
<dbReference type="AlphaFoldDB" id="A0A8S9P1C8"/>
<evidence type="ECO:0000313" key="3">
    <source>
        <dbReference type="Proteomes" id="UP000712600"/>
    </source>
</evidence>
<organism evidence="2 3">
    <name type="scientific">Brassica cretica</name>
    <name type="common">Mustard</name>
    <dbReference type="NCBI Taxonomy" id="69181"/>
    <lineage>
        <taxon>Eukaryota</taxon>
        <taxon>Viridiplantae</taxon>
        <taxon>Streptophyta</taxon>
        <taxon>Embryophyta</taxon>
        <taxon>Tracheophyta</taxon>
        <taxon>Spermatophyta</taxon>
        <taxon>Magnoliopsida</taxon>
        <taxon>eudicotyledons</taxon>
        <taxon>Gunneridae</taxon>
        <taxon>Pentapetalae</taxon>
        <taxon>rosids</taxon>
        <taxon>malvids</taxon>
        <taxon>Brassicales</taxon>
        <taxon>Brassicaceae</taxon>
        <taxon>Brassiceae</taxon>
        <taxon>Brassica</taxon>
    </lineage>
</organism>
<sequence>MDRKELKPIASNRARERRHRSPEDRETRDEDRRAVTKVTRSTYYKGRRMDMKKDTLKTLERATQLHRPCSHLNLRFFLYGSRFVSLDLIQPIVFDLIHQ</sequence>
<name>A0A8S9P1C8_BRACR</name>
<evidence type="ECO:0000256" key="1">
    <source>
        <dbReference type="SAM" id="MobiDB-lite"/>
    </source>
</evidence>
<dbReference type="EMBL" id="QGKX02001521">
    <property type="protein sequence ID" value="KAF3509806.1"/>
    <property type="molecule type" value="Genomic_DNA"/>
</dbReference>
<dbReference type="Proteomes" id="UP000712600">
    <property type="component" value="Unassembled WGS sequence"/>
</dbReference>
<accession>A0A8S9P1C8</accession>
<reference evidence="2" key="1">
    <citation type="submission" date="2019-12" db="EMBL/GenBank/DDBJ databases">
        <title>Genome sequencing and annotation of Brassica cretica.</title>
        <authorList>
            <person name="Studholme D.J."/>
            <person name="Sarris P."/>
        </authorList>
    </citation>
    <scope>NUCLEOTIDE SEQUENCE</scope>
    <source>
        <strain evidence="2">PFS-109/04</strain>
        <tissue evidence="2">Leaf</tissue>
    </source>
</reference>
<evidence type="ECO:0000313" key="2">
    <source>
        <dbReference type="EMBL" id="KAF3509806.1"/>
    </source>
</evidence>